<evidence type="ECO:0000313" key="3">
    <source>
        <dbReference type="EMBL" id="KHL00595.1"/>
    </source>
</evidence>
<dbReference type="InterPro" id="IPR053136">
    <property type="entry name" value="UTP_pyrophosphatase-like"/>
</dbReference>
<dbReference type="Pfam" id="PF01863">
    <property type="entry name" value="YgjP-like"/>
    <property type="match status" value="1"/>
</dbReference>
<dbReference type="Proteomes" id="UP000030982">
    <property type="component" value="Unassembled WGS sequence"/>
</dbReference>
<dbReference type="EMBL" id="JTDL01000150">
    <property type="protein sequence ID" value="KHL00595.1"/>
    <property type="molecule type" value="Genomic_DNA"/>
</dbReference>
<sequence length="194" mass="21629">MATPSWSCSVAPDVSQPNGSPPVEVRRSARRRKTVSAFWEGGTAVVAIPARFTKVEEKLWVERMVQRLERDRSRRGGPRSDQELMARAAELSGSFLEGRARPETVRWVTNQSTRWGSCTPGERSIRLSHQLQGMPQWVVDYVLVHELAHLLVAGHTPRFWALVERYPRTAEAKAFLAGVSFAASRGLTPEGPPA</sequence>
<dbReference type="RefSeq" id="WP_043127546.1">
    <property type="nucleotide sequence ID" value="NZ_JTDL01000150.1"/>
</dbReference>
<reference evidence="3 4" key="1">
    <citation type="submission" date="2014-09" db="EMBL/GenBank/DDBJ databases">
        <title>Genome sequence of Sinomonas sp. MUSC 117.</title>
        <authorList>
            <person name="Lee L.-H."/>
        </authorList>
    </citation>
    <scope>NUCLEOTIDE SEQUENCE [LARGE SCALE GENOMIC DNA]</scope>
    <source>
        <strain evidence="3 4">MUSC 117</strain>
    </source>
</reference>
<comment type="caution">
    <text evidence="3">The sequence shown here is derived from an EMBL/GenBank/DDBJ whole genome shotgun (WGS) entry which is preliminary data.</text>
</comment>
<keyword evidence="4" id="KW-1185">Reference proteome</keyword>
<feature type="region of interest" description="Disordered" evidence="1">
    <location>
        <begin position="1"/>
        <end position="28"/>
    </location>
</feature>
<dbReference type="PANTHER" id="PTHR30399">
    <property type="entry name" value="UNCHARACTERIZED PROTEIN YGJP"/>
    <property type="match status" value="1"/>
</dbReference>
<dbReference type="InterPro" id="IPR002725">
    <property type="entry name" value="YgjP-like_metallopeptidase"/>
</dbReference>
<dbReference type="Gene3D" id="3.30.2010.10">
    <property type="entry name" value="Metalloproteases ('zincins'), catalytic domain"/>
    <property type="match status" value="1"/>
</dbReference>
<proteinExistence type="predicted"/>
<name>A0A0B2AFL2_9MICC</name>
<gene>
    <name evidence="3" type="ORF">LK10_19330</name>
</gene>
<evidence type="ECO:0000256" key="1">
    <source>
        <dbReference type="SAM" id="MobiDB-lite"/>
    </source>
</evidence>
<dbReference type="OrthoDB" id="9811177at2"/>
<dbReference type="STRING" id="1338436.LK10_19330"/>
<feature type="domain" description="YgjP-like metallopeptidase" evidence="2">
    <location>
        <begin position="108"/>
        <end position="176"/>
    </location>
</feature>
<organism evidence="3 4">
    <name type="scientific">Sinomonas humi</name>
    <dbReference type="NCBI Taxonomy" id="1338436"/>
    <lineage>
        <taxon>Bacteria</taxon>
        <taxon>Bacillati</taxon>
        <taxon>Actinomycetota</taxon>
        <taxon>Actinomycetes</taxon>
        <taxon>Micrococcales</taxon>
        <taxon>Micrococcaceae</taxon>
        <taxon>Sinomonas</taxon>
    </lineage>
</organism>
<keyword evidence="3" id="KW-0378">Hydrolase</keyword>
<protein>
    <submittedName>
        <fullName evidence="3">Metal-dependent hydrolase</fullName>
    </submittedName>
</protein>
<evidence type="ECO:0000313" key="4">
    <source>
        <dbReference type="Proteomes" id="UP000030982"/>
    </source>
</evidence>
<dbReference type="AlphaFoldDB" id="A0A0B2AFL2"/>
<dbReference type="CDD" id="cd07344">
    <property type="entry name" value="M48_yhfN_like"/>
    <property type="match status" value="1"/>
</dbReference>
<evidence type="ECO:0000259" key="2">
    <source>
        <dbReference type="Pfam" id="PF01863"/>
    </source>
</evidence>
<dbReference type="PANTHER" id="PTHR30399:SF1">
    <property type="entry name" value="UTP PYROPHOSPHATASE"/>
    <property type="match status" value="1"/>
</dbReference>
<dbReference type="GO" id="GO:0016787">
    <property type="term" value="F:hydrolase activity"/>
    <property type="evidence" value="ECO:0007669"/>
    <property type="project" value="UniProtKB-KW"/>
</dbReference>
<accession>A0A0B2AFL2</accession>